<reference evidence="3 4" key="1">
    <citation type="journal article" date="2019" name="Nat. Plants">
        <title>Genome sequencing of Musa balbisiana reveals subgenome evolution and function divergence in polyploid bananas.</title>
        <authorList>
            <person name="Yao X."/>
        </authorList>
    </citation>
    <scope>NUCLEOTIDE SEQUENCE [LARGE SCALE GENOMIC DNA]</scope>
    <source>
        <strain evidence="4">cv. DH-PKW</strain>
        <tissue evidence="3">Leaves</tissue>
    </source>
</reference>
<evidence type="ECO:0000313" key="4">
    <source>
        <dbReference type="Proteomes" id="UP000317650"/>
    </source>
</evidence>
<sequence>MRDPGGSYDLLLPDSIESESPSEGGPSAPLRLSLRSPLPSPLVSCGCGETRGDPSFLLLLLLLWPLCEAIALAYDRAMLTVHHAGAIQNFWIDGERKTYMPACSDSSRHAYNMKGFLAFRHCLERPCIQNLWMSPNLKSHYSRIRNHHLWRTSKDGIRKNWLCHWDSNASSDHDYRSSRNIAISLLKRYRIVIDRGGGDNLKEFISAGVNAYALGCTDEGLRKELIRMKDSGSEIEGLQSHSGGTTLKSMSAFMVEHCIYHDPVHATTHSCQVVIYAASHRLPVKTLQLEQMAVMGSSEEPSVVASRMRLVFSTLEENKTREKRSLGV</sequence>
<feature type="region of interest" description="Disordered" evidence="1">
    <location>
        <begin position="1"/>
        <end position="32"/>
    </location>
</feature>
<proteinExistence type="predicted"/>
<comment type="caution">
    <text evidence="3">The sequence shown here is derived from an EMBL/GenBank/DDBJ whole genome shotgun (WGS) entry which is preliminary data.</text>
</comment>
<evidence type="ECO:0000259" key="2">
    <source>
        <dbReference type="Pfam" id="PF25286"/>
    </source>
</evidence>
<dbReference type="PANTHER" id="PTHR37197">
    <property type="entry name" value="F19K23.17 PROTEIN"/>
    <property type="match status" value="1"/>
</dbReference>
<dbReference type="Pfam" id="PF25286">
    <property type="entry name" value="DUF7876"/>
    <property type="match status" value="2"/>
</dbReference>
<dbReference type="PANTHER" id="PTHR37197:SF2">
    <property type="entry name" value="F19K23.17 PROTEIN"/>
    <property type="match status" value="1"/>
</dbReference>
<dbReference type="Proteomes" id="UP000317650">
    <property type="component" value="Chromosome 8"/>
</dbReference>
<dbReference type="EMBL" id="PYDT01000002">
    <property type="protein sequence ID" value="THU70641.1"/>
    <property type="molecule type" value="Genomic_DNA"/>
</dbReference>
<feature type="domain" description="DUF7876" evidence="2">
    <location>
        <begin position="168"/>
        <end position="272"/>
    </location>
</feature>
<gene>
    <name evidence="3" type="ORF">C4D60_Mb08t27120</name>
</gene>
<organism evidence="3 4">
    <name type="scientific">Musa balbisiana</name>
    <name type="common">Banana</name>
    <dbReference type="NCBI Taxonomy" id="52838"/>
    <lineage>
        <taxon>Eukaryota</taxon>
        <taxon>Viridiplantae</taxon>
        <taxon>Streptophyta</taxon>
        <taxon>Embryophyta</taxon>
        <taxon>Tracheophyta</taxon>
        <taxon>Spermatophyta</taxon>
        <taxon>Magnoliopsida</taxon>
        <taxon>Liliopsida</taxon>
        <taxon>Zingiberales</taxon>
        <taxon>Musaceae</taxon>
        <taxon>Musa</taxon>
    </lineage>
</organism>
<dbReference type="AlphaFoldDB" id="A0A4S8K6U2"/>
<dbReference type="InterPro" id="IPR057198">
    <property type="entry name" value="DUF7876"/>
</dbReference>
<feature type="compositionally biased region" description="Low complexity" evidence="1">
    <location>
        <begin position="9"/>
        <end position="32"/>
    </location>
</feature>
<feature type="domain" description="DUF7876" evidence="2">
    <location>
        <begin position="282"/>
        <end position="317"/>
    </location>
</feature>
<accession>A0A4S8K6U2</accession>
<evidence type="ECO:0000256" key="1">
    <source>
        <dbReference type="SAM" id="MobiDB-lite"/>
    </source>
</evidence>
<keyword evidence="4" id="KW-1185">Reference proteome</keyword>
<name>A0A4S8K6U2_MUSBA</name>
<protein>
    <recommendedName>
        <fullName evidence="2">DUF7876 domain-containing protein</fullName>
    </recommendedName>
</protein>
<evidence type="ECO:0000313" key="3">
    <source>
        <dbReference type="EMBL" id="THU70641.1"/>
    </source>
</evidence>